<name>A0A2P1PNW9_9GAMM</name>
<accession>A0A2P1PNW9</accession>
<reference evidence="2 3" key="1">
    <citation type="submission" date="2018-03" db="EMBL/GenBank/DDBJ databases">
        <title>Ahniella affigens gen. nov., sp. nov., a gammaproteobacterium isolated from sandy soil near a stream.</title>
        <authorList>
            <person name="Ko Y."/>
            <person name="Kim J.-H."/>
        </authorList>
    </citation>
    <scope>NUCLEOTIDE SEQUENCE [LARGE SCALE GENOMIC DNA]</scope>
    <source>
        <strain evidence="2 3">D13</strain>
    </source>
</reference>
<evidence type="ECO:0000256" key="1">
    <source>
        <dbReference type="SAM" id="Phobius"/>
    </source>
</evidence>
<reference evidence="2 3" key="2">
    <citation type="submission" date="2018-03" db="EMBL/GenBank/DDBJ databases">
        <authorList>
            <person name="Keele B.F."/>
        </authorList>
    </citation>
    <scope>NUCLEOTIDE SEQUENCE [LARGE SCALE GENOMIC DNA]</scope>
    <source>
        <strain evidence="2 3">D13</strain>
    </source>
</reference>
<evidence type="ECO:0000313" key="3">
    <source>
        <dbReference type="Proteomes" id="UP000241074"/>
    </source>
</evidence>
<feature type="transmembrane region" description="Helical" evidence="1">
    <location>
        <begin position="21"/>
        <end position="44"/>
    </location>
</feature>
<dbReference type="RefSeq" id="WP_106890470.1">
    <property type="nucleotide sequence ID" value="NZ_CP027860.1"/>
</dbReference>
<dbReference type="Proteomes" id="UP000241074">
    <property type="component" value="Chromosome"/>
</dbReference>
<keyword evidence="1" id="KW-0472">Membrane</keyword>
<dbReference type="OrthoDB" id="7794186at2"/>
<dbReference type="AlphaFoldDB" id="A0A2P1PNW9"/>
<dbReference type="InterPro" id="IPR013783">
    <property type="entry name" value="Ig-like_fold"/>
</dbReference>
<dbReference type="KEGG" id="xba:C7S18_04710"/>
<protein>
    <recommendedName>
        <fullName evidence="4">CARDB domain-containing protein</fullName>
    </recommendedName>
</protein>
<dbReference type="Gene3D" id="2.60.40.10">
    <property type="entry name" value="Immunoglobulins"/>
    <property type="match status" value="1"/>
</dbReference>
<keyword evidence="3" id="KW-1185">Reference proteome</keyword>
<organism evidence="2 3">
    <name type="scientific">Ahniella affigens</name>
    <dbReference type="NCBI Taxonomy" id="2021234"/>
    <lineage>
        <taxon>Bacteria</taxon>
        <taxon>Pseudomonadati</taxon>
        <taxon>Pseudomonadota</taxon>
        <taxon>Gammaproteobacteria</taxon>
        <taxon>Lysobacterales</taxon>
        <taxon>Rhodanobacteraceae</taxon>
        <taxon>Ahniella</taxon>
    </lineage>
</organism>
<proteinExistence type="predicted"/>
<gene>
    <name evidence="2" type="ORF">C7S18_04710</name>
</gene>
<keyword evidence="1" id="KW-1133">Transmembrane helix</keyword>
<evidence type="ECO:0000313" key="2">
    <source>
        <dbReference type="EMBL" id="AVP96542.1"/>
    </source>
</evidence>
<keyword evidence="1" id="KW-0812">Transmembrane</keyword>
<sequence length="255" mass="26974">MKAIRRPPPAHSDPDRQGAPIVSALGTKLAPLIWLIACLFSLLLGPERGLAQDLAVTRIVTPVSGCQLGDAETVSVEIQNFGTAVPGGSIYRLSYQVGNLPANEEVILRGNPLPSMATFRHTFSFTGANLQAEGLYTLRAQVSIDGETNPANDILDGVVVENFLPSVGGTPQSPSAVADAGAVTLQGHHGAIVEWQISPDGLRWLSLENQSASQGFSNLEAPNAFRALVQNGRCAAALSSAHWVSPDHMFEGDFE</sequence>
<dbReference type="EMBL" id="CP027860">
    <property type="protein sequence ID" value="AVP96542.1"/>
    <property type="molecule type" value="Genomic_DNA"/>
</dbReference>
<evidence type="ECO:0008006" key="4">
    <source>
        <dbReference type="Google" id="ProtNLM"/>
    </source>
</evidence>